<dbReference type="VEuPathDB" id="FungiDB:RhiirA1_446495"/>
<proteinExistence type="predicted"/>
<feature type="transmembrane region" description="Helical" evidence="1">
    <location>
        <begin position="197"/>
        <end position="219"/>
    </location>
</feature>
<feature type="transmembrane region" description="Helical" evidence="1">
    <location>
        <begin position="7"/>
        <end position="29"/>
    </location>
</feature>
<dbReference type="Proteomes" id="UP000684084">
    <property type="component" value="Unassembled WGS sequence"/>
</dbReference>
<evidence type="ECO:0000313" key="2">
    <source>
        <dbReference type="EMBL" id="CAB5368676.1"/>
    </source>
</evidence>
<reference evidence="2" key="5">
    <citation type="submission" date="2020-05" db="EMBL/GenBank/DDBJ databases">
        <authorList>
            <person name="Rincon C."/>
            <person name="Sanders R I."/>
            <person name="Robbins C."/>
            <person name="Chaturvedi A."/>
        </authorList>
    </citation>
    <scope>NUCLEOTIDE SEQUENCE</scope>
    <source>
        <strain evidence="2">CHB12</strain>
    </source>
</reference>
<evidence type="ECO:0000313" key="5">
    <source>
        <dbReference type="Proteomes" id="UP000232688"/>
    </source>
</evidence>
<feature type="transmembrane region" description="Helical" evidence="1">
    <location>
        <begin position="169"/>
        <end position="191"/>
    </location>
</feature>
<protein>
    <submittedName>
        <fullName evidence="4">Uncharacterized protein</fullName>
    </submittedName>
</protein>
<accession>A0A2I1F9R2</accession>
<feature type="transmembrane region" description="Helical" evidence="1">
    <location>
        <begin position="88"/>
        <end position="106"/>
    </location>
</feature>
<evidence type="ECO:0000313" key="3">
    <source>
        <dbReference type="EMBL" id="PKB99302.1"/>
    </source>
</evidence>
<evidence type="ECO:0000313" key="6">
    <source>
        <dbReference type="Proteomes" id="UP000232722"/>
    </source>
</evidence>
<evidence type="ECO:0000256" key="1">
    <source>
        <dbReference type="SAM" id="Phobius"/>
    </source>
</evidence>
<dbReference type="Proteomes" id="UP000232722">
    <property type="component" value="Unassembled WGS sequence"/>
</dbReference>
<dbReference type="EMBL" id="CAGKOT010000025">
    <property type="protein sequence ID" value="CAB5368676.1"/>
    <property type="molecule type" value="Genomic_DNA"/>
</dbReference>
<name>A0A2I1F9R2_9GLOM</name>
<dbReference type="VEuPathDB" id="FungiDB:FUN_007001"/>
<dbReference type="Proteomes" id="UP000232688">
    <property type="component" value="Unassembled WGS sequence"/>
</dbReference>
<keyword evidence="1" id="KW-1133">Transmembrane helix</keyword>
<organism evidence="4 5">
    <name type="scientific">Rhizophagus irregularis</name>
    <dbReference type="NCBI Taxonomy" id="588596"/>
    <lineage>
        <taxon>Eukaryota</taxon>
        <taxon>Fungi</taxon>
        <taxon>Fungi incertae sedis</taxon>
        <taxon>Mucoromycota</taxon>
        <taxon>Glomeromycotina</taxon>
        <taxon>Glomeromycetes</taxon>
        <taxon>Glomerales</taxon>
        <taxon>Glomeraceae</taxon>
        <taxon>Rhizophagus</taxon>
    </lineage>
</organism>
<keyword evidence="1" id="KW-0812">Transmembrane</keyword>
<dbReference type="AlphaFoldDB" id="A0A2I1F9R2"/>
<reference evidence="3 6" key="2">
    <citation type="submission" date="2017-09" db="EMBL/GenBank/DDBJ databases">
        <title>Extensive intraspecific genome diversity in a model arbuscular mycorrhizal fungus.</title>
        <authorList>
            <person name="Chen E.C."/>
            <person name="Morin E."/>
            <person name="Beaudet D."/>
            <person name="Noel J."/>
            <person name="Ndikumana S."/>
            <person name="Charron P."/>
            <person name="St-Onge C."/>
            <person name="Giorgi J."/>
            <person name="Grigoriev I.V."/>
            <person name="Roux C."/>
            <person name="Martin F.M."/>
            <person name="Corradi N."/>
        </authorList>
    </citation>
    <scope>NUCLEOTIDE SEQUENCE [LARGE SCALE GENOMIC DNA]</scope>
    <source>
        <strain evidence="3 6">A5</strain>
    </source>
</reference>
<sequence length="328" mass="38278">MGKLQIIIYPLTIAMIIIIIYTCILAQILAPTKNAQIEGFVTTWSQNKYTKMFLLRFLPIIGQHIFLKEYINEDVTWRMRILKDAIQTILPPTIAIVAFVISPEFLEAKYKFAIYGFFIVSLVSGGITFGFSMYDFYIHKEDYDNKIYEDEQQQLEDERKHKRYKKYKIFMYFIGFIDFLSGCVFIIPLYNMYGLKSAAFVIYTTSFGTLLLGIIWSLFQKNKHSYGYTIRTLLIGIISYYSTTDHLQMNETSITVSLVSASITLSFAISELHKLNESFIFKLDRLELKNGCYYIPDKIIIRDKEFRKFEDRINQINSTGLTMTSSKV</sequence>
<feature type="transmembrane region" description="Helical" evidence="1">
    <location>
        <begin position="112"/>
        <end position="137"/>
    </location>
</feature>
<dbReference type="VEuPathDB" id="FungiDB:RhiirFUN_009742"/>
<dbReference type="EMBL" id="LLXH01002097">
    <property type="protein sequence ID" value="PKC56585.1"/>
    <property type="molecule type" value="Genomic_DNA"/>
</dbReference>
<reference evidence="4 5" key="3">
    <citation type="submission" date="2017-10" db="EMBL/GenBank/DDBJ databases">
        <title>Extensive intraspecific genome diversity in a model arbuscular mycorrhizal fungus.</title>
        <authorList>
            <person name="Chen E.C.H."/>
            <person name="Morin E."/>
            <person name="Baudet D."/>
            <person name="Noel J."/>
            <person name="Ndikumana S."/>
            <person name="Charron P."/>
            <person name="St-Onge C."/>
            <person name="Giorgi J."/>
            <person name="Grigoriev I.V."/>
            <person name="Roux C."/>
            <person name="Martin F.M."/>
            <person name="Corradi N."/>
        </authorList>
    </citation>
    <scope>NUCLEOTIDE SEQUENCE [LARGE SCALE GENOMIC DNA]</scope>
    <source>
        <strain evidence="4 5">A1</strain>
    </source>
</reference>
<reference evidence="4 5" key="4">
    <citation type="submission" date="2017-10" db="EMBL/GenBank/DDBJ databases">
        <title>Genome analyses suggest a sexual origin of heterokaryosis in a supposedly ancient asexual fungus.</title>
        <authorList>
            <person name="Corradi N."/>
            <person name="Sedzielewska K."/>
            <person name="Noel J."/>
            <person name="Charron P."/>
            <person name="Farinelli L."/>
            <person name="Marton T."/>
            <person name="Kruger M."/>
            <person name="Pelin A."/>
            <person name="Brachmann A."/>
            <person name="Corradi N."/>
        </authorList>
    </citation>
    <scope>NUCLEOTIDE SEQUENCE [LARGE SCALE GENOMIC DNA]</scope>
    <source>
        <strain evidence="4 5">A1</strain>
    </source>
</reference>
<gene>
    <name evidence="2" type="ORF">CHRIB12_LOCUS11882</name>
    <name evidence="4" type="ORF">RhiirA1_446495</name>
    <name evidence="3" type="ORF">RhiirA5_403666</name>
</gene>
<comment type="caution">
    <text evidence="4">The sequence shown here is derived from an EMBL/GenBank/DDBJ whole genome shotgun (WGS) entry which is preliminary data.</text>
</comment>
<dbReference type="EMBL" id="LLXJ01002249">
    <property type="protein sequence ID" value="PKB99302.1"/>
    <property type="molecule type" value="Genomic_DNA"/>
</dbReference>
<reference evidence="3 6" key="1">
    <citation type="submission" date="2016-04" db="EMBL/GenBank/DDBJ databases">
        <title>Genome analyses suggest a sexual origin of heterokaryosis in a supposedly ancient asexual fungus.</title>
        <authorList>
            <person name="Ropars J."/>
            <person name="Sedzielewska K."/>
            <person name="Noel J."/>
            <person name="Charron P."/>
            <person name="Farinelli L."/>
            <person name="Marton T."/>
            <person name="Kruger M."/>
            <person name="Pelin A."/>
            <person name="Brachmann A."/>
            <person name="Corradi N."/>
        </authorList>
    </citation>
    <scope>NUCLEOTIDE SEQUENCE [LARGE SCALE GENOMIC DNA]</scope>
    <source>
        <strain evidence="3 6">A5</strain>
    </source>
</reference>
<keyword evidence="1" id="KW-0472">Membrane</keyword>
<evidence type="ECO:0000313" key="4">
    <source>
        <dbReference type="EMBL" id="PKC56585.1"/>
    </source>
</evidence>
<dbReference type="OrthoDB" id="2331324at2759"/>